<evidence type="ECO:0000313" key="4">
    <source>
        <dbReference type="EMBL" id="KAA1072035.1"/>
    </source>
</evidence>
<protein>
    <submittedName>
        <fullName evidence="4">Uncharacterized protein</fullName>
    </submittedName>
</protein>
<accession>A0A5B0M5D3</accession>
<comment type="caution">
    <text evidence="4">The sequence shown here is derived from an EMBL/GenBank/DDBJ whole genome shotgun (WGS) entry which is preliminary data.</text>
</comment>
<sequence>MAHWLILLAVFGHCTLRMRCGKELSALHLEKADQGADLRSHLGQRPPSDSVPANPANQPIPLQPDADALNHALSAFGPHSNQVQQEANIVLPSSDNFLEDSTAHLHVSQEDSRAMTALEADPAADQVQAANNHHFVIEQDGTRQSLTERVRTLGRELSRFGVDFGRTLWRNPPPQTLLGAAFAYIMCHPETSGRTLTNLGKQSARSRNGMGTNINSLQLTISDVCSQDSPVVVVLLHILFLVWLYYFIKDFNRYRRH</sequence>
<evidence type="ECO:0000256" key="2">
    <source>
        <dbReference type="SAM" id="Phobius"/>
    </source>
</evidence>
<keyword evidence="2" id="KW-1133">Transmembrane helix</keyword>
<dbReference type="EMBL" id="VSWC01000170">
    <property type="protein sequence ID" value="KAA1072035.1"/>
    <property type="molecule type" value="Genomic_DNA"/>
</dbReference>
<keyword evidence="5" id="KW-1185">Reference proteome</keyword>
<keyword evidence="2" id="KW-0812">Transmembrane</keyword>
<feature type="transmembrane region" description="Helical" evidence="2">
    <location>
        <begin position="229"/>
        <end position="248"/>
    </location>
</feature>
<feature type="signal peptide" evidence="3">
    <location>
        <begin position="1"/>
        <end position="17"/>
    </location>
</feature>
<gene>
    <name evidence="4" type="ORF">PGT21_026492</name>
</gene>
<organism evidence="4 5">
    <name type="scientific">Puccinia graminis f. sp. tritici</name>
    <dbReference type="NCBI Taxonomy" id="56615"/>
    <lineage>
        <taxon>Eukaryota</taxon>
        <taxon>Fungi</taxon>
        <taxon>Dikarya</taxon>
        <taxon>Basidiomycota</taxon>
        <taxon>Pucciniomycotina</taxon>
        <taxon>Pucciniomycetes</taxon>
        <taxon>Pucciniales</taxon>
        <taxon>Pucciniaceae</taxon>
        <taxon>Puccinia</taxon>
    </lineage>
</organism>
<evidence type="ECO:0000256" key="3">
    <source>
        <dbReference type="SAM" id="SignalP"/>
    </source>
</evidence>
<keyword evidence="2" id="KW-0472">Membrane</keyword>
<feature type="region of interest" description="Disordered" evidence="1">
    <location>
        <begin position="39"/>
        <end position="64"/>
    </location>
</feature>
<reference evidence="4 5" key="1">
    <citation type="submission" date="2019-05" db="EMBL/GenBank/DDBJ databases">
        <title>Emergence of the Ug99 lineage of the wheat stem rust pathogen through somatic hybridization.</title>
        <authorList>
            <person name="Li F."/>
            <person name="Upadhyaya N.M."/>
            <person name="Sperschneider J."/>
            <person name="Matny O."/>
            <person name="Nguyen-Phuc H."/>
            <person name="Mago R."/>
            <person name="Raley C."/>
            <person name="Miller M.E."/>
            <person name="Silverstein K.A.T."/>
            <person name="Henningsen E."/>
            <person name="Hirsch C.D."/>
            <person name="Visser B."/>
            <person name="Pretorius Z.A."/>
            <person name="Steffenson B.J."/>
            <person name="Schwessinger B."/>
            <person name="Dodds P.N."/>
            <person name="Figueroa M."/>
        </authorList>
    </citation>
    <scope>NUCLEOTIDE SEQUENCE [LARGE SCALE GENOMIC DNA]</scope>
    <source>
        <strain evidence="4">21-0</strain>
    </source>
</reference>
<proteinExistence type="predicted"/>
<name>A0A5B0M5D3_PUCGR</name>
<dbReference type="Proteomes" id="UP000324748">
    <property type="component" value="Unassembled WGS sequence"/>
</dbReference>
<dbReference type="AlphaFoldDB" id="A0A5B0M5D3"/>
<keyword evidence="3" id="KW-0732">Signal</keyword>
<feature type="chain" id="PRO_5022744494" evidence="3">
    <location>
        <begin position="18"/>
        <end position="257"/>
    </location>
</feature>
<evidence type="ECO:0000256" key="1">
    <source>
        <dbReference type="SAM" id="MobiDB-lite"/>
    </source>
</evidence>
<evidence type="ECO:0000313" key="5">
    <source>
        <dbReference type="Proteomes" id="UP000324748"/>
    </source>
</evidence>